<dbReference type="GO" id="GO:0005886">
    <property type="term" value="C:plasma membrane"/>
    <property type="evidence" value="ECO:0007669"/>
    <property type="project" value="UniProtKB-SubCell"/>
</dbReference>
<dbReference type="PROSITE" id="PS50850">
    <property type="entry name" value="MFS"/>
    <property type="match status" value="1"/>
</dbReference>
<dbReference type="Gene3D" id="1.20.1250.20">
    <property type="entry name" value="MFS general substrate transporter like domains"/>
    <property type="match status" value="2"/>
</dbReference>
<feature type="transmembrane region" description="Helical" evidence="9">
    <location>
        <begin position="154"/>
        <end position="171"/>
    </location>
</feature>
<feature type="transmembrane region" description="Helical" evidence="9">
    <location>
        <begin position="232"/>
        <end position="257"/>
    </location>
</feature>
<feature type="transmembrane region" description="Helical" evidence="9">
    <location>
        <begin position="183"/>
        <end position="205"/>
    </location>
</feature>
<feature type="transmembrane region" description="Helical" evidence="9">
    <location>
        <begin position="297"/>
        <end position="316"/>
    </location>
</feature>
<evidence type="ECO:0000256" key="8">
    <source>
        <dbReference type="ARBA" id="ARBA00023136"/>
    </source>
</evidence>
<dbReference type="AlphaFoldDB" id="A0A3D9SJ21"/>
<protein>
    <submittedName>
        <fullName evidence="11">GPH family glycoside/pentoside/hexuronide:cation symporter/probable glucitol transport protein GutA</fullName>
    </submittedName>
</protein>
<dbReference type="NCBIfam" id="TIGR00792">
    <property type="entry name" value="gph"/>
    <property type="match status" value="1"/>
</dbReference>
<evidence type="ECO:0000256" key="3">
    <source>
        <dbReference type="ARBA" id="ARBA00022475"/>
    </source>
</evidence>
<dbReference type="RefSeq" id="WP_116188504.1">
    <property type="nucleotide sequence ID" value="NZ_QTTN01000007.1"/>
</dbReference>
<comment type="subcellular location">
    <subcellularLocation>
        <location evidence="1">Cell membrane</location>
        <topology evidence="1">Multi-pass membrane protein</topology>
    </subcellularLocation>
</comment>
<dbReference type="InterPro" id="IPR039672">
    <property type="entry name" value="MFS_2"/>
</dbReference>
<dbReference type="PANTHER" id="PTHR11328:SF36">
    <property type="entry name" value="MELIBIOSE PERMEASE"/>
    <property type="match status" value="1"/>
</dbReference>
<dbReference type="PANTHER" id="PTHR11328">
    <property type="entry name" value="MAJOR FACILITATOR SUPERFAMILY DOMAIN-CONTAINING PROTEIN"/>
    <property type="match status" value="1"/>
</dbReference>
<dbReference type="Pfam" id="PF13347">
    <property type="entry name" value="MFS_2"/>
    <property type="match status" value="1"/>
</dbReference>
<dbReference type="CDD" id="cd17332">
    <property type="entry name" value="MFS_MelB_like"/>
    <property type="match status" value="1"/>
</dbReference>
<feature type="domain" description="Major facilitator superfamily (MFS) profile" evidence="10">
    <location>
        <begin position="1"/>
        <end position="427"/>
    </location>
</feature>
<evidence type="ECO:0000256" key="6">
    <source>
        <dbReference type="ARBA" id="ARBA00022847"/>
    </source>
</evidence>
<feature type="transmembrane region" description="Helical" evidence="9">
    <location>
        <begin position="374"/>
        <end position="393"/>
    </location>
</feature>
<dbReference type="Proteomes" id="UP000256304">
    <property type="component" value="Unassembled WGS sequence"/>
</dbReference>
<gene>
    <name evidence="11" type="ORF">A8990_10795</name>
</gene>
<keyword evidence="6" id="KW-0769">Symport</keyword>
<keyword evidence="7 9" id="KW-1133">Transmembrane helix</keyword>
<sequence length="447" mass="49557">MANLDKLTLREKFAYGMGSLGNNIIYGLMSTYLVVFYTDYFGISIAAIGTLFLIARMWDAINDPIMGHIVDNTRTRWGRFRPYLLFGPFVMGTIVILCFWSPELSSGGRLAWAYSTYILWGIAFAAMDIPYWSMSASLTQDPQERSSVVMIPRTLAVIGIIGVNVITLPLVDAFGGGDDRVGWRMVAIVFAAASIVLTLITFFNVKEKHQQSERKPVKLRHVWKLFQTNKPLMMLIISMLIGETIFSIKSVFTLYYLKYNYDAESMIPVFMGLYAIVSVAGAICTPWLARKLGKRRVAMYTAALTSAASIGLYFSGYHSLEWLLVWNVAGGFMDGAGDIVRMSMLADTVEYGEWKTGVRQEGMVFSTNIFKTKVASAIGGSVGAFALSIIGYVPNVAQNVSTLNGIHLSFTFIPGALALLALLPLSRYDLSETKYLSVLSELKQRQA</sequence>
<accession>A0A3D9SJ21</accession>
<proteinExistence type="predicted"/>
<dbReference type="InterPro" id="IPR036259">
    <property type="entry name" value="MFS_trans_sf"/>
</dbReference>
<name>A0A3D9SJ21_9BACL</name>
<feature type="transmembrane region" description="Helical" evidence="9">
    <location>
        <begin position="40"/>
        <end position="58"/>
    </location>
</feature>
<evidence type="ECO:0000256" key="5">
    <source>
        <dbReference type="ARBA" id="ARBA00022692"/>
    </source>
</evidence>
<keyword evidence="2" id="KW-0813">Transport</keyword>
<keyword evidence="3" id="KW-1003">Cell membrane</keyword>
<dbReference type="SUPFAM" id="SSF103473">
    <property type="entry name" value="MFS general substrate transporter"/>
    <property type="match status" value="1"/>
</dbReference>
<keyword evidence="12" id="KW-1185">Reference proteome</keyword>
<evidence type="ECO:0000256" key="4">
    <source>
        <dbReference type="ARBA" id="ARBA00022597"/>
    </source>
</evidence>
<feature type="transmembrane region" description="Helical" evidence="9">
    <location>
        <begin position="83"/>
        <end position="102"/>
    </location>
</feature>
<evidence type="ECO:0000256" key="9">
    <source>
        <dbReference type="SAM" id="Phobius"/>
    </source>
</evidence>
<comment type="caution">
    <text evidence="11">The sequence shown here is derived from an EMBL/GenBank/DDBJ whole genome shotgun (WGS) entry which is preliminary data.</text>
</comment>
<feature type="transmembrane region" description="Helical" evidence="9">
    <location>
        <begin position="269"/>
        <end position="288"/>
    </location>
</feature>
<feature type="transmembrane region" description="Helical" evidence="9">
    <location>
        <begin position="12"/>
        <end position="34"/>
    </location>
</feature>
<keyword evidence="5 9" id="KW-0812">Transmembrane</keyword>
<dbReference type="GO" id="GO:0015293">
    <property type="term" value="F:symporter activity"/>
    <property type="evidence" value="ECO:0007669"/>
    <property type="project" value="UniProtKB-KW"/>
</dbReference>
<keyword evidence="4" id="KW-0762">Sugar transport</keyword>
<dbReference type="OrthoDB" id="9764596at2"/>
<dbReference type="InterPro" id="IPR001927">
    <property type="entry name" value="Na/Gal_symport"/>
</dbReference>
<dbReference type="GO" id="GO:0006814">
    <property type="term" value="P:sodium ion transport"/>
    <property type="evidence" value="ECO:0007669"/>
    <property type="project" value="InterPro"/>
</dbReference>
<feature type="transmembrane region" description="Helical" evidence="9">
    <location>
        <begin position="114"/>
        <end position="133"/>
    </location>
</feature>
<dbReference type="InterPro" id="IPR018043">
    <property type="entry name" value="Na/Gal_symport_CS"/>
</dbReference>
<evidence type="ECO:0000256" key="2">
    <source>
        <dbReference type="ARBA" id="ARBA00022448"/>
    </source>
</evidence>
<evidence type="ECO:0000313" key="12">
    <source>
        <dbReference type="Proteomes" id="UP000256304"/>
    </source>
</evidence>
<reference evidence="11 12" key="1">
    <citation type="submission" date="2018-08" db="EMBL/GenBank/DDBJ databases">
        <title>Genomic Encyclopedia of Type Strains, Phase III (KMG-III): the genomes of soil and plant-associated and newly described type strains.</title>
        <authorList>
            <person name="Whitman W."/>
        </authorList>
    </citation>
    <scope>NUCLEOTIDE SEQUENCE [LARGE SCALE GENOMIC DNA]</scope>
    <source>
        <strain evidence="11 12">CGMCC 1.10966</strain>
    </source>
</reference>
<dbReference type="InterPro" id="IPR020846">
    <property type="entry name" value="MFS_dom"/>
</dbReference>
<organism evidence="11 12">
    <name type="scientific">Paenibacillus taihuensis</name>
    <dbReference type="NCBI Taxonomy" id="1156355"/>
    <lineage>
        <taxon>Bacteria</taxon>
        <taxon>Bacillati</taxon>
        <taxon>Bacillota</taxon>
        <taxon>Bacilli</taxon>
        <taxon>Bacillales</taxon>
        <taxon>Paenibacillaceae</taxon>
        <taxon>Paenibacillus</taxon>
    </lineage>
</organism>
<keyword evidence="8 9" id="KW-0472">Membrane</keyword>
<dbReference type="GO" id="GO:0008643">
    <property type="term" value="P:carbohydrate transport"/>
    <property type="evidence" value="ECO:0007669"/>
    <property type="project" value="InterPro"/>
</dbReference>
<dbReference type="PROSITE" id="PS00872">
    <property type="entry name" value="NA_GALACTOSIDE_SYMP"/>
    <property type="match status" value="1"/>
</dbReference>
<feature type="transmembrane region" description="Helical" evidence="9">
    <location>
        <begin position="405"/>
        <end position="425"/>
    </location>
</feature>
<evidence type="ECO:0000256" key="7">
    <source>
        <dbReference type="ARBA" id="ARBA00022989"/>
    </source>
</evidence>
<evidence type="ECO:0000313" key="11">
    <source>
        <dbReference type="EMBL" id="REE88999.1"/>
    </source>
</evidence>
<evidence type="ECO:0000256" key="1">
    <source>
        <dbReference type="ARBA" id="ARBA00004651"/>
    </source>
</evidence>
<evidence type="ECO:0000259" key="10">
    <source>
        <dbReference type="PROSITE" id="PS50850"/>
    </source>
</evidence>
<dbReference type="EMBL" id="QTTN01000007">
    <property type="protein sequence ID" value="REE88999.1"/>
    <property type="molecule type" value="Genomic_DNA"/>
</dbReference>